<name>A0A0M2PXU5_PROHO</name>
<comment type="caution">
    <text evidence="1">The sequence shown here is derived from an EMBL/GenBank/DDBJ whole genome shotgun (WGS) entry which is preliminary data.</text>
</comment>
<evidence type="ECO:0000313" key="2">
    <source>
        <dbReference type="Proteomes" id="UP000034681"/>
    </source>
</evidence>
<sequence length="357" mass="41206">MPQHTTANPLESHRDELIALVHDATYWRLRLRNTDPRNNQNLEANDPDFLPPDTESWAAAEAKFYDRLTAITAVLGTHFPDGVLNTPLETLMPLAALLKLFLNHQHPASSDSRLPASSPYDASDPTQAWNKLDRIWHKLRDHIGRQLHPTLVSLARAPWIKAKAEQQYQVTLQGEHLDDVNSKIWQYLSRSLAGQDTVTGRDCVFNPHYGQAHGQKATVKAWVSKRLWGCVQTVARQEGRNQYGTLRSQRVQIDPDTGATIDPLAQVPDRRPAQPWWEVIQARVAEYREELQNIKPRNKSNHHINAEMVILNRLPPPQDWKILAQRWGCDRTTLERFYQNKCVPWLRDYCEELIDWL</sequence>
<dbReference type="Proteomes" id="UP000034681">
    <property type="component" value="Unassembled WGS sequence"/>
</dbReference>
<accession>A0A0M2PXU5</accession>
<reference evidence="1" key="1">
    <citation type="submission" date="2012-04" db="EMBL/GenBank/DDBJ databases">
        <authorList>
            <person name="Borisov I.G."/>
            <person name="Ivanikova N.V."/>
            <person name="Pinevich A.V."/>
        </authorList>
    </citation>
    <scope>NUCLEOTIDE SEQUENCE</scope>
    <source>
        <strain evidence="1">CALU 1027</strain>
    </source>
</reference>
<keyword evidence="2" id="KW-1185">Reference proteome</keyword>
<proteinExistence type="predicted"/>
<gene>
    <name evidence="1" type="ORF">PROH_02530</name>
</gene>
<dbReference type="EMBL" id="AJTX02000002">
    <property type="protein sequence ID" value="KKJ01261.1"/>
    <property type="molecule type" value="Genomic_DNA"/>
</dbReference>
<dbReference type="AlphaFoldDB" id="A0A0M2PXU5"/>
<protein>
    <submittedName>
        <fullName evidence="1">Uncharacterized protein</fullName>
    </submittedName>
</protein>
<evidence type="ECO:0000313" key="1">
    <source>
        <dbReference type="EMBL" id="KKJ01261.1"/>
    </source>
</evidence>
<organism evidence="1 2">
    <name type="scientific">Prochlorothrix hollandica PCC 9006 = CALU 1027</name>
    <dbReference type="NCBI Taxonomy" id="317619"/>
    <lineage>
        <taxon>Bacteria</taxon>
        <taxon>Bacillati</taxon>
        <taxon>Cyanobacteriota</taxon>
        <taxon>Cyanophyceae</taxon>
        <taxon>Prochlorotrichales</taxon>
        <taxon>Prochlorotrichaceae</taxon>
        <taxon>Prochlorothrix</taxon>
    </lineage>
</organism>